<feature type="compositionally biased region" description="Basic and acidic residues" evidence="1">
    <location>
        <begin position="43"/>
        <end position="57"/>
    </location>
</feature>
<evidence type="ECO:0000313" key="2">
    <source>
        <dbReference type="EMBL" id="BAR53272.1"/>
    </source>
</evidence>
<accession>A0A0E4FRQ9</accession>
<evidence type="ECO:0000256" key="1">
    <source>
        <dbReference type="SAM" id="MobiDB-lite"/>
    </source>
</evidence>
<organism evidence="2 3">
    <name type="scientific">Bradyrhizobium diazoefficiens</name>
    <dbReference type="NCBI Taxonomy" id="1355477"/>
    <lineage>
        <taxon>Bacteria</taxon>
        <taxon>Pseudomonadati</taxon>
        <taxon>Pseudomonadota</taxon>
        <taxon>Alphaproteobacteria</taxon>
        <taxon>Hyphomicrobiales</taxon>
        <taxon>Nitrobacteraceae</taxon>
        <taxon>Bradyrhizobium</taxon>
    </lineage>
</organism>
<dbReference type="Proteomes" id="UP000063308">
    <property type="component" value="Chromosome"/>
</dbReference>
<dbReference type="EMBL" id="AP014685">
    <property type="protein sequence ID" value="BAR53272.1"/>
    <property type="molecule type" value="Genomic_DNA"/>
</dbReference>
<gene>
    <name evidence="2" type="ORF">NK6_80</name>
</gene>
<feature type="region of interest" description="Disordered" evidence="1">
    <location>
        <begin position="31"/>
        <end position="65"/>
    </location>
</feature>
<evidence type="ECO:0000313" key="3">
    <source>
        <dbReference type="Proteomes" id="UP000063308"/>
    </source>
</evidence>
<name>A0A0E4FRQ9_9BRAD</name>
<dbReference type="RefSeq" id="WP_171901099.1">
    <property type="nucleotide sequence ID" value="NZ_JAFCKE010000113.1"/>
</dbReference>
<sequence>MELAGFVELTGEADRQVATLRSQGAPGAAFRQIGIQDNQAPNRSKERIQYVKADRKRVIPSPSYS</sequence>
<reference evidence="2 3" key="1">
    <citation type="submission" date="2014-11" db="EMBL/GenBank/DDBJ databases">
        <title>Symbiosis island explosion on the genome of extra-slow-growing strains of soybean bradyrhizobia with massive insertion sequences.</title>
        <authorList>
            <person name="Iida T."/>
            <person name="Minamisawa K."/>
        </authorList>
    </citation>
    <scope>NUCLEOTIDE SEQUENCE [LARGE SCALE GENOMIC DNA]</scope>
    <source>
        <strain evidence="2 3">NK6</strain>
    </source>
</reference>
<dbReference type="AlphaFoldDB" id="A0A0E4FRQ9"/>
<proteinExistence type="predicted"/>
<protein>
    <submittedName>
        <fullName evidence="2">Uncharacterized protein</fullName>
    </submittedName>
</protein>